<evidence type="ECO:0000256" key="2">
    <source>
        <dbReference type="ARBA" id="ARBA00022448"/>
    </source>
</evidence>
<reference evidence="10" key="2">
    <citation type="submission" date="2019-11" db="EMBL/GenBank/DDBJ databases">
        <title>Improved Assembly of Tolypothrix boutellei genome.</title>
        <authorList>
            <person name="Sarangi A.N."/>
            <person name="Mukherjee M."/>
            <person name="Ghosh S."/>
            <person name="Singh D."/>
            <person name="Das A."/>
            <person name="Kant S."/>
            <person name="Prusty A."/>
            <person name="Tripathy S."/>
        </authorList>
    </citation>
    <scope>NUCLEOTIDE SEQUENCE</scope>
    <source>
        <strain evidence="10">VB521301</strain>
    </source>
</reference>
<evidence type="ECO:0000259" key="8">
    <source>
        <dbReference type="Pfam" id="PF02687"/>
    </source>
</evidence>
<dbReference type="PANTHER" id="PTHR43738">
    <property type="entry name" value="ABC TRANSPORTER, MEMBRANE PROTEIN"/>
    <property type="match status" value="1"/>
</dbReference>
<evidence type="ECO:0000256" key="4">
    <source>
        <dbReference type="ARBA" id="ARBA00022692"/>
    </source>
</evidence>
<dbReference type="RefSeq" id="WP_038081014.1">
    <property type="nucleotide sequence ID" value="NZ_JHEG04000001.1"/>
</dbReference>
<feature type="transmembrane region" description="Helical" evidence="7">
    <location>
        <begin position="16"/>
        <end position="36"/>
    </location>
</feature>
<comment type="caution">
    <text evidence="11">The sequence shown here is derived from an EMBL/GenBank/DDBJ whole genome shotgun (WGS) entry which is preliminary data.</text>
</comment>
<organism evidence="11">
    <name type="scientific">Tolypothrix bouteillei VB521301</name>
    <dbReference type="NCBI Taxonomy" id="1479485"/>
    <lineage>
        <taxon>Bacteria</taxon>
        <taxon>Bacillati</taxon>
        <taxon>Cyanobacteriota</taxon>
        <taxon>Cyanophyceae</taxon>
        <taxon>Nostocales</taxon>
        <taxon>Tolypothrichaceae</taxon>
        <taxon>Tolypothrix</taxon>
    </lineage>
</organism>
<dbReference type="Proteomes" id="UP000029738">
    <property type="component" value="Unassembled WGS sequence"/>
</dbReference>
<accession>A0A0C1R430</accession>
<feature type="domain" description="ABC3 transporter permease C-terminal" evidence="8">
    <location>
        <begin position="277"/>
        <end position="389"/>
    </location>
</feature>
<keyword evidence="2" id="KW-0813">Transport</keyword>
<dbReference type="OrthoDB" id="417886at2"/>
<dbReference type="STRING" id="1479485.DA73_0212220"/>
<evidence type="ECO:0000256" key="6">
    <source>
        <dbReference type="ARBA" id="ARBA00023136"/>
    </source>
</evidence>
<dbReference type="PIRSF" id="PIRSF031773">
    <property type="entry name" value="DevC"/>
    <property type="match status" value="1"/>
</dbReference>
<evidence type="ECO:0000313" key="11">
    <source>
        <dbReference type="EMBL" id="KIE12309.1"/>
    </source>
</evidence>
<dbReference type="InterPro" id="IPR005891">
    <property type="entry name" value="DevC"/>
</dbReference>
<keyword evidence="3" id="KW-1003">Cell membrane</keyword>
<name>A0A0C1R430_9CYAN</name>
<keyword evidence="4 7" id="KW-0812">Transmembrane</keyword>
<dbReference type="InterPro" id="IPR025857">
    <property type="entry name" value="MacB_PCD"/>
</dbReference>
<evidence type="ECO:0000313" key="10">
    <source>
        <dbReference type="EMBL" id="KAF3890366.1"/>
    </source>
</evidence>
<feature type="transmembrane region" description="Helical" evidence="7">
    <location>
        <begin position="270"/>
        <end position="295"/>
    </location>
</feature>
<reference evidence="11" key="1">
    <citation type="journal article" date="2015" name="Genome Announc.">
        <title>Draft Genome Sequence of Tolypothrix boutellei Strain VB521301.</title>
        <authorList>
            <person name="Chandrababunaidu M.M."/>
            <person name="Singh D."/>
            <person name="Sen D."/>
            <person name="Bhan S."/>
            <person name="Das S."/>
            <person name="Gupta A."/>
            <person name="Adhikary S.P."/>
            <person name="Tripathy S."/>
        </authorList>
    </citation>
    <scope>NUCLEOTIDE SEQUENCE</scope>
    <source>
        <strain evidence="11">VB521301</strain>
    </source>
</reference>
<dbReference type="EMBL" id="JHEG02000037">
    <property type="protein sequence ID" value="KIE12309.1"/>
    <property type="molecule type" value="Genomic_DNA"/>
</dbReference>
<dbReference type="PANTHER" id="PTHR43738:SF1">
    <property type="entry name" value="HEMIN TRANSPORT SYSTEM PERMEASE PROTEIN HRTB-RELATED"/>
    <property type="match status" value="1"/>
</dbReference>
<dbReference type="EMBL" id="JHEG04000001">
    <property type="protein sequence ID" value="KAF3890366.1"/>
    <property type="molecule type" value="Genomic_DNA"/>
</dbReference>
<gene>
    <name evidence="11" type="ORF">DA73_0212220</name>
    <name evidence="10" type="ORF">DA73_0400036650</name>
</gene>
<keyword evidence="12" id="KW-1185">Reference proteome</keyword>
<feature type="domain" description="MacB-like periplasmic core" evidence="9">
    <location>
        <begin position="21"/>
        <end position="243"/>
    </location>
</feature>
<evidence type="ECO:0000256" key="7">
    <source>
        <dbReference type="SAM" id="Phobius"/>
    </source>
</evidence>
<keyword evidence="6 7" id="KW-0472">Membrane</keyword>
<comment type="subcellular location">
    <subcellularLocation>
        <location evidence="1">Cell membrane</location>
        <topology evidence="1">Multi-pass membrane protein</topology>
    </subcellularLocation>
</comment>
<dbReference type="InterPro" id="IPR003838">
    <property type="entry name" value="ABC3_permease_C"/>
</dbReference>
<protein>
    <submittedName>
        <fullName evidence="11">ABC transporter permease</fullName>
    </submittedName>
    <submittedName>
        <fullName evidence="10">FtsX-like permease family protein</fullName>
    </submittedName>
</protein>
<dbReference type="AlphaFoldDB" id="A0A0C1R430"/>
<dbReference type="Pfam" id="PF02687">
    <property type="entry name" value="FtsX"/>
    <property type="match status" value="1"/>
</dbReference>
<sequence length="395" mass="42242">MTSIARKNLLEDVPRFLVAQAGIMFAVSLVTIQTGLQYGFARSSSQLISQSRADIWVSSKNMQHIGLTTPINYEQVAKARQVAGVSQAEGVIIRGGLWHELESDKISAITMVGAAPGGMLFPTSNIINGSFSALKEPYRFIIDQTSLKSLNLQKLGEVGEINNIPAKLVGFTEGTQSIVFGTLMFTSLETANSYANYGSQTASPSGDTGSSPKKIASTDPISFILIRAKPGQNIEQLKRKLEETLPDTRAYTREAMAEVTQSYWQERSGIGFVLGIGAVVGIVVGSVVVSQILYASVTDHIKEFGTLKAMGASDWFIYSVIIEQGLWMAIIGYIPGMAVCLGVAAWTATSQGIVILITPTSAAVVLGITALMCVCSAIFAIQKVTRVDPAIVFKG</sequence>
<evidence type="ECO:0000259" key="9">
    <source>
        <dbReference type="Pfam" id="PF12704"/>
    </source>
</evidence>
<feature type="transmembrane region" description="Helical" evidence="7">
    <location>
        <begin position="353"/>
        <end position="381"/>
    </location>
</feature>
<evidence type="ECO:0000256" key="3">
    <source>
        <dbReference type="ARBA" id="ARBA00022475"/>
    </source>
</evidence>
<evidence type="ECO:0000256" key="1">
    <source>
        <dbReference type="ARBA" id="ARBA00004651"/>
    </source>
</evidence>
<dbReference type="GO" id="GO:0005886">
    <property type="term" value="C:plasma membrane"/>
    <property type="evidence" value="ECO:0007669"/>
    <property type="project" value="UniProtKB-SubCell"/>
</dbReference>
<dbReference type="InterPro" id="IPR051125">
    <property type="entry name" value="ABC-4/HrtB_transporter"/>
</dbReference>
<proteinExistence type="predicted"/>
<dbReference type="Pfam" id="PF12704">
    <property type="entry name" value="MacB_PCD"/>
    <property type="match status" value="1"/>
</dbReference>
<feature type="transmembrane region" description="Helical" evidence="7">
    <location>
        <begin position="315"/>
        <end position="346"/>
    </location>
</feature>
<evidence type="ECO:0000313" key="12">
    <source>
        <dbReference type="Proteomes" id="UP000029738"/>
    </source>
</evidence>
<keyword evidence="5 7" id="KW-1133">Transmembrane helix</keyword>
<evidence type="ECO:0000256" key="5">
    <source>
        <dbReference type="ARBA" id="ARBA00022989"/>
    </source>
</evidence>